<dbReference type="AlphaFoldDB" id="A0AAV2MM42"/>
<protein>
    <submittedName>
        <fullName evidence="2">Uncharacterized protein</fullName>
    </submittedName>
</protein>
<keyword evidence="3" id="KW-1185">Reference proteome</keyword>
<evidence type="ECO:0000256" key="1">
    <source>
        <dbReference type="SAM" id="Coils"/>
    </source>
</evidence>
<accession>A0AAV2MM42</accession>
<name>A0AAV2MM42_KNICA</name>
<dbReference type="Proteomes" id="UP001497482">
    <property type="component" value="Chromosome 8"/>
</dbReference>
<proteinExistence type="predicted"/>
<evidence type="ECO:0000313" key="3">
    <source>
        <dbReference type="Proteomes" id="UP001497482"/>
    </source>
</evidence>
<evidence type="ECO:0000313" key="2">
    <source>
        <dbReference type="EMBL" id="CAL1614196.1"/>
    </source>
</evidence>
<reference evidence="2 3" key="1">
    <citation type="submission" date="2024-04" db="EMBL/GenBank/DDBJ databases">
        <authorList>
            <person name="Waldvogel A.-M."/>
            <person name="Schoenle A."/>
        </authorList>
    </citation>
    <scope>NUCLEOTIDE SEQUENCE [LARGE SCALE GENOMIC DNA]</scope>
</reference>
<sequence length="145" mass="16950">MTVSEQDLSCPICFQRSSAPVLHPQLLQRVFEDLVGRDALKELSNLQEKDSDAHKNHIFKPIDEVTPGFRNQLQDVLQRLAEQLQDVNKSKMEFSAAVTHVEAQARLTERQIQDQFKRLHQFLEEEEQSRISALREEEQQKRRSL</sequence>
<feature type="coiled-coil region" evidence="1">
    <location>
        <begin position="70"/>
        <end position="97"/>
    </location>
</feature>
<gene>
    <name evidence="2" type="ORF">KC01_LOCUS40265</name>
</gene>
<keyword evidence="1" id="KW-0175">Coiled coil</keyword>
<dbReference type="EMBL" id="OZ035830">
    <property type="protein sequence ID" value="CAL1614196.1"/>
    <property type="molecule type" value="Genomic_DNA"/>
</dbReference>
<organism evidence="2 3">
    <name type="scientific">Knipowitschia caucasica</name>
    <name type="common">Caucasian dwarf goby</name>
    <name type="synonym">Pomatoschistus caucasicus</name>
    <dbReference type="NCBI Taxonomy" id="637954"/>
    <lineage>
        <taxon>Eukaryota</taxon>
        <taxon>Metazoa</taxon>
        <taxon>Chordata</taxon>
        <taxon>Craniata</taxon>
        <taxon>Vertebrata</taxon>
        <taxon>Euteleostomi</taxon>
        <taxon>Actinopterygii</taxon>
        <taxon>Neopterygii</taxon>
        <taxon>Teleostei</taxon>
        <taxon>Neoteleostei</taxon>
        <taxon>Acanthomorphata</taxon>
        <taxon>Gobiaria</taxon>
        <taxon>Gobiiformes</taxon>
        <taxon>Gobioidei</taxon>
        <taxon>Gobiidae</taxon>
        <taxon>Gobiinae</taxon>
        <taxon>Knipowitschia</taxon>
    </lineage>
</organism>